<proteinExistence type="predicted"/>
<dbReference type="Proteomes" id="UP000095286">
    <property type="component" value="Unplaced"/>
</dbReference>
<sequence>MTNFTLLLSILIGAPLLITNLPVNQKYLETDLRFLDSLKDFKLDNLIKSFSSQNFGNIENFKFDKFLNGFSKQDCFTTCLLPNQAQTDGIFKSIVTYKFDSSTMCHEFRTMERCLARNYECRTDIAANALITSSKFICDKDMFKSTGTDDLGLLCITRKSGEFINTCSTNCDLTKMFTDVIRVNKHLRTLDIEKKSTEESISDSDMCKSSSCFVECMKKEIETHCHHSTSKVLGDIVNKYSELTAKPLPFDNAIANILKSVLPAQCLPKNHITFTKDPDHNPNYNHDNIRNTLPSSVGTTF</sequence>
<evidence type="ECO:0000313" key="2">
    <source>
        <dbReference type="WBParaSite" id="RSKR_0000160300.1"/>
    </source>
</evidence>
<name>A0AC35TJX7_9BILA</name>
<accession>A0AC35TJX7</accession>
<dbReference type="WBParaSite" id="RSKR_0000160300.1">
    <property type="protein sequence ID" value="RSKR_0000160300.1"/>
    <property type="gene ID" value="RSKR_0000160300"/>
</dbReference>
<organism evidence="1 2">
    <name type="scientific">Rhabditophanes sp. KR3021</name>
    <dbReference type="NCBI Taxonomy" id="114890"/>
    <lineage>
        <taxon>Eukaryota</taxon>
        <taxon>Metazoa</taxon>
        <taxon>Ecdysozoa</taxon>
        <taxon>Nematoda</taxon>
        <taxon>Chromadorea</taxon>
        <taxon>Rhabditida</taxon>
        <taxon>Tylenchina</taxon>
        <taxon>Panagrolaimomorpha</taxon>
        <taxon>Strongyloidoidea</taxon>
        <taxon>Alloionematidae</taxon>
        <taxon>Rhabditophanes</taxon>
    </lineage>
</organism>
<protein>
    <submittedName>
        <fullName evidence="2">CPG4 domain-containing protein</fullName>
    </submittedName>
</protein>
<reference evidence="2" key="1">
    <citation type="submission" date="2016-11" db="UniProtKB">
        <authorList>
            <consortium name="WormBaseParasite"/>
        </authorList>
    </citation>
    <scope>IDENTIFICATION</scope>
    <source>
        <strain evidence="2">KR3021</strain>
    </source>
</reference>
<evidence type="ECO:0000313" key="1">
    <source>
        <dbReference type="Proteomes" id="UP000095286"/>
    </source>
</evidence>